<dbReference type="Gene3D" id="3.30.310.10">
    <property type="entry name" value="TATA-Binding Protein"/>
    <property type="match status" value="2"/>
</dbReference>
<reference evidence="1" key="1">
    <citation type="journal article" date="2020" name="Nature">
        <title>Giant virus diversity and host interactions through global metagenomics.</title>
        <authorList>
            <person name="Schulz F."/>
            <person name="Roux S."/>
            <person name="Paez-Espino D."/>
            <person name="Jungbluth S."/>
            <person name="Walsh D.A."/>
            <person name="Denef V.J."/>
            <person name="McMahon K.D."/>
            <person name="Konstantinidis K.T."/>
            <person name="Eloe-Fadrosh E.A."/>
            <person name="Kyrpides N.C."/>
            <person name="Woyke T."/>
        </authorList>
    </citation>
    <scope>NUCLEOTIDE SEQUENCE</scope>
    <source>
        <strain evidence="1">GVMAG-S-ERX555907-102</strain>
    </source>
</reference>
<evidence type="ECO:0000313" key="1">
    <source>
        <dbReference type="EMBL" id="QHU22562.1"/>
    </source>
</evidence>
<proteinExistence type="predicted"/>
<dbReference type="InterPro" id="IPR012295">
    <property type="entry name" value="TBP_dom_sf"/>
</dbReference>
<organism evidence="1">
    <name type="scientific">viral metagenome</name>
    <dbReference type="NCBI Taxonomy" id="1070528"/>
    <lineage>
        <taxon>unclassified sequences</taxon>
        <taxon>metagenomes</taxon>
        <taxon>organismal metagenomes</taxon>
    </lineage>
</organism>
<accession>A0A6C0KX60</accession>
<dbReference type="AlphaFoldDB" id="A0A6C0KX60"/>
<name>A0A6C0KX60_9ZZZZ</name>
<dbReference type="EMBL" id="MN741011">
    <property type="protein sequence ID" value="QHU22562.1"/>
    <property type="molecule type" value="Genomic_DNA"/>
</dbReference>
<sequence length="341" mass="40134">MELEEQWKNFMSGTNLHESSYNFQSKNGGRKIVTNDPPECTKLKISTKSKIVYLNQRFDLDALFWKVPIVDYDSEKEGVIKKQMKFNFTSHEQVTIFEQKLKNETCVKCKILNQIDNPSGRISFKDVRKIDIGYSKNDLLKPNKQSKSAFYNCFVIIFRKIYKGRFREFHAKLFNSGKIEIPGIQEDEMLELSTEFLVNTIQDYCSAPLVELKAKRELVLVNSNFNCQYYLNRELLLDILKKKYKIKCSMDSCSYPGIQCKYKINDGVKDKEVSFMIFRTGSVLIVGKCEDQQLYTIYHFLVKVFHDEYKNICEEQSELELIEKEKTSFKKRTRKGFSIYI</sequence>
<protein>
    <submittedName>
        <fullName evidence="1">Uncharacterized protein</fullName>
    </submittedName>
</protein>